<dbReference type="Proteomes" id="UP000636479">
    <property type="component" value="Unassembled WGS sequence"/>
</dbReference>
<comment type="caution">
    <text evidence="2">The sequence shown here is derived from an EMBL/GenBank/DDBJ whole genome shotgun (WGS) entry which is preliminary data.</text>
</comment>
<dbReference type="GeneID" id="59343451"/>
<dbReference type="OrthoDB" id="3051429at2759"/>
<dbReference type="AlphaFoldDB" id="A0A8H6SUN1"/>
<feature type="region of interest" description="Disordered" evidence="1">
    <location>
        <begin position="152"/>
        <end position="257"/>
    </location>
</feature>
<feature type="compositionally biased region" description="Basic and acidic residues" evidence="1">
    <location>
        <begin position="84"/>
        <end position="102"/>
    </location>
</feature>
<evidence type="ECO:0000256" key="1">
    <source>
        <dbReference type="SAM" id="MobiDB-lite"/>
    </source>
</evidence>
<evidence type="ECO:0000313" key="3">
    <source>
        <dbReference type="Proteomes" id="UP000636479"/>
    </source>
</evidence>
<name>A0A8H6SUN1_9AGAR</name>
<protein>
    <submittedName>
        <fullName evidence="2">Uncharacterized protein</fullName>
    </submittedName>
</protein>
<feature type="compositionally biased region" description="Polar residues" evidence="1">
    <location>
        <begin position="154"/>
        <end position="163"/>
    </location>
</feature>
<gene>
    <name evidence="2" type="ORF">MIND_00411300</name>
</gene>
<organism evidence="2 3">
    <name type="scientific">Mycena indigotica</name>
    <dbReference type="NCBI Taxonomy" id="2126181"/>
    <lineage>
        <taxon>Eukaryota</taxon>
        <taxon>Fungi</taxon>
        <taxon>Dikarya</taxon>
        <taxon>Basidiomycota</taxon>
        <taxon>Agaricomycotina</taxon>
        <taxon>Agaricomycetes</taxon>
        <taxon>Agaricomycetidae</taxon>
        <taxon>Agaricales</taxon>
        <taxon>Marasmiineae</taxon>
        <taxon>Mycenaceae</taxon>
        <taxon>Mycena</taxon>
    </lineage>
</organism>
<dbReference type="EMBL" id="JACAZF010000004">
    <property type="protein sequence ID" value="KAF7306208.1"/>
    <property type="molecule type" value="Genomic_DNA"/>
</dbReference>
<dbReference type="RefSeq" id="XP_037221227.1">
    <property type="nucleotide sequence ID" value="XM_037360935.1"/>
</dbReference>
<proteinExistence type="predicted"/>
<sequence>MPGPRYTQSDGENLLMYLAHPARRALDRQCLATYSALGPRSAEAWSRQHKPEGWLHYYRTLHKADYYIRKLVMEWAEWEDGDNEEGRTSEGHSDDEDEKQHSDDVDIELEAHVDAIQTAYPHASRDLIYLAIEKHGDPGRVADMFAELLDSEGHSSADTTPTPQKRRHQQRGGYESDSDYKTEASEESTPRRKKRRAPGTPTPVPSSRSRDTPESDDDDLPLAPAPQVRRAARNLRFNTPSASVDLDSESSTEKGQS</sequence>
<accession>A0A8H6SUN1</accession>
<evidence type="ECO:0000313" key="2">
    <source>
        <dbReference type="EMBL" id="KAF7306208.1"/>
    </source>
</evidence>
<feature type="compositionally biased region" description="Basic and acidic residues" evidence="1">
    <location>
        <begin position="178"/>
        <end position="190"/>
    </location>
</feature>
<feature type="region of interest" description="Disordered" evidence="1">
    <location>
        <begin position="80"/>
        <end position="102"/>
    </location>
</feature>
<keyword evidence="3" id="KW-1185">Reference proteome</keyword>
<reference evidence="2" key="1">
    <citation type="submission" date="2020-05" db="EMBL/GenBank/DDBJ databases">
        <title>Mycena genomes resolve the evolution of fungal bioluminescence.</title>
        <authorList>
            <person name="Tsai I.J."/>
        </authorList>
    </citation>
    <scope>NUCLEOTIDE SEQUENCE</scope>
    <source>
        <strain evidence="2">171206Taipei</strain>
    </source>
</reference>